<evidence type="ECO:0000313" key="3">
    <source>
        <dbReference type="EMBL" id="TSJ79502.1"/>
    </source>
</evidence>
<dbReference type="EMBL" id="VMBG01000001">
    <property type="protein sequence ID" value="TSJ79502.1"/>
    <property type="molecule type" value="Genomic_DNA"/>
</dbReference>
<keyword evidence="4" id="KW-1185">Reference proteome</keyword>
<dbReference type="NCBIfam" id="TIGR02595">
    <property type="entry name" value="PEP_CTERM"/>
    <property type="match status" value="1"/>
</dbReference>
<comment type="caution">
    <text evidence="3">The sequence shown here is derived from an EMBL/GenBank/DDBJ whole genome shotgun (WGS) entry which is preliminary data.</text>
</comment>
<dbReference type="OrthoDB" id="199150at2"/>
<evidence type="ECO:0000256" key="1">
    <source>
        <dbReference type="ARBA" id="ARBA00022729"/>
    </source>
</evidence>
<feature type="signal peptide" evidence="2">
    <location>
        <begin position="1"/>
        <end position="20"/>
    </location>
</feature>
<accession>A0A556QS96</accession>
<evidence type="ECO:0000256" key="2">
    <source>
        <dbReference type="SAM" id="SignalP"/>
    </source>
</evidence>
<dbReference type="NCBIfam" id="TIGR02601">
    <property type="entry name" value="autotrns_rpt"/>
    <property type="match status" value="1"/>
</dbReference>
<evidence type="ECO:0000313" key="4">
    <source>
        <dbReference type="Proteomes" id="UP000315648"/>
    </source>
</evidence>
<dbReference type="InterPro" id="IPR013424">
    <property type="entry name" value="Ice-binding_C"/>
</dbReference>
<dbReference type="Proteomes" id="UP000315648">
    <property type="component" value="Unassembled WGS sequence"/>
</dbReference>
<organism evidence="3 4">
    <name type="scientific">Rariglobus hedericola</name>
    <dbReference type="NCBI Taxonomy" id="2597822"/>
    <lineage>
        <taxon>Bacteria</taxon>
        <taxon>Pseudomonadati</taxon>
        <taxon>Verrucomicrobiota</taxon>
        <taxon>Opitutia</taxon>
        <taxon>Opitutales</taxon>
        <taxon>Opitutaceae</taxon>
        <taxon>Rariglobus</taxon>
    </lineage>
</organism>
<gene>
    <name evidence="3" type="ORF">FPL22_09505</name>
</gene>
<dbReference type="AlphaFoldDB" id="A0A556QS96"/>
<name>A0A556QS96_9BACT</name>
<dbReference type="Pfam" id="PF12951">
    <property type="entry name" value="PATR"/>
    <property type="match status" value="2"/>
</dbReference>
<sequence length="441" mass="43847">MKTPLLSALALLASAPMAFADFSFTNAGPYDYNNTANWSGGTINNTWSTTLTDNQSITFAANTTLSSGLSINNTGLFNHTFSGSGADRTLTLGGGISLGSNATNANKVTLGSNTTNQGLNIDLGGTSRNFFTGTNRTLEIINVVSGAGGVAAQGTGTLRFAGTNTFTGAFSFGGSGVASSVVEVTKLADGGQASSIGSSSNAADRLVFGGNNTGTLRYIGGGDSTDRRFSAGGVGAIFDASGTGAIKWTNTANASWSGTSGTLRAITLTGTSAHDNTMSAGFTNNGSGATSILKQGTGRWILAGTNTYTGGTIVNAGTLETGLTGSFGAGNVTVASGAFLATGNATSFADNATLTFASTSTAASISLSAGTDLLGAVYDSISATYLAAGTYNAAGLNSAFGTTVFTGLGSLTVSAIPEPSTYATIGALATLAFAGIRRRRR</sequence>
<dbReference type="InterPro" id="IPR013425">
    <property type="entry name" value="Autotrns_rpt"/>
</dbReference>
<protein>
    <submittedName>
        <fullName evidence="3">PEP-CTERM sorting domain-containing protein</fullName>
    </submittedName>
</protein>
<feature type="chain" id="PRO_5021845182" evidence="2">
    <location>
        <begin position="21"/>
        <end position="441"/>
    </location>
</feature>
<proteinExistence type="predicted"/>
<reference evidence="3 4" key="1">
    <citation type="submission" date="2019-07" db="EMBL/GenBank/DDBJ databases">
        <title>Description of 53C-WASEF.</title>
        <authorList>
            <person name="Pitt A."/>
            <person name="Hahn M.W."/>
        </authorList>
    </citation>
    <scope>NUCLEOTIDE SEQUENCE [LARGE SCALE GENOMIC DNA]</scope>
    <source>
        <strain evidence="3 4">53C-WASEF</strain>
    </source>
</reference>
<dbReference type="RefSeq" id="WP_144230043.1">
    <property type="nucleotide sequence ID" value="NZ_CBCRVV010000015.1"/>
</dbReference>
<keyword evidence="1 2" id="KW-0732">Signal</keyword>